<dbReference type="AlphaFoldDB" id="Q0RH88"/>
<keyword evidence="6" id="KW-1185">Reference proteome</keyword>
<dbReference type="GO" id="GO:0140737">
    <property type="term" value="C:encapsulin nanocompartment"/>
    <property type="evidence" value="ECO:0007669"/>
    <property type="project" value="UniProtKB-SubCell"/>
</dbReference>
<dbReference type="KEGG" id="fal:FRAAL4503"/>
<dbReference type="NCBIfam" id="NF041155">
    <property type="entry name" value="encap_f1"/>
    <property type="match status" value="1"/>
</dbReference>
<accession>Q0RH88</accession>
<gene>
    <name evidence="5" type="ordered locus">FRAAL4503</name>
</gene>
<evidence type="ECO:0000256" key="1">
    <source>
        <dbReference type="ARBA" id="ARBA00033738"/>
    </source>
</evidence>
<dbReference type="STRING" id="326424.FRAAL4503"/>
<dbReference type="Proteomes" id="UP000000657">
    <property type="component" value="Chromosome"/>
</dbReference>
<evidence type="ECO:0000313" key="6">
    <source>
        <dbReference type="Proteomes" id="UP000000657"/>
    </source>
</evidence>
<dbReference type="RefSeq" id="WP_011605622.1">
    <property type="nucleotide sequence ID" value="NC_008278.1"/>
</dbReference>
<dbReference type="EMBL" id="CT573213">
    <property type="protein sequence ID" value="CAJ63145.1"/>
    <property type="molecule type" value="Genomic_DNA"/>
</dbReference>
<dbReference type="Pfam" id="PF04454">
    <property type="entry name" value="Linocin_M18"/>
    <property type="match status" value="1"/>
</dbReference>
<name>Q0RH88_FRAAA</name>
<dbReference type="HOGENOM" id="CLU_089875_1_0_11"/>
<sequence length="273" mass="28613">MNHLLRGHAPLTDAAWKAVDDEAKARLTTNLAARKVVDFAGPHGWEYSATALGRVAALSAPPAAGVQARVRQVQPVIELRVGFTLDRAELADADRGADDLDLAPLEEAVRRIAVTENSVVFHGYQEAGLVGITQASSHPQLTLEAGTDTYPRTVAKAVALLRRAGIAGPYALALEPDSYTAVIETAEHGGYLLLTHLQHILDGPVVQAPGVTGAVVLSLRGGDFVLESGQDLSIGYASHTADTVDLYLEESFTFRVTEPDAAVALVPAAGGGA</sequence>
<evidence type="ECO:0000256" key="4">
    <source>
        <dbReference type="ARBA" id="ARBA00050023"/>
    </source>
</evidence>
<dbReference type="Gene3D" id="3.30.2320.10">
    <property type="entry name" value="hypothetical protein PF0899 domain"/>
    <property type="match status" value="1"/>
</dbReference>
<dbReference type="OrthoDB" id="2922at2"/>
<dbReference type="MEROPS" id="U56.001"/>
<dbReference type="Gene3D" id="3.30.2400.30">
    <property type="match status" value="1"/>
</dbReference>
<protein>
    <recommendedName>
        <fullName evidence="4">Type 1 encapsulin shell protein</fullName>
    </recommendedName>
</protein>
<evidence type="ECO:0000256" key="2">
    <source>
        <dbReference type="ARBA" id="ARBA00033743"/>
    </source>
</evidence>
<dbReference type="PANTHER" id="PTHR37165">
    <property type="entry name" value="PEPTIDASE U56 FAMILY"/>
    <property type="match status" value="1"/>
</dbReference>
<dbReference type="PANTHER" id="PTHR37165:SF1">
    <property type="entry name" value="TYPE 1 ENCAPSULIN SHELL PROTEIN"/>
    <property type="match status" value="1"/>
</dbReference>
<organism evidence="5 6">
    <name type="scientific">Frankia alni (strain DSM 45986 / CECT 9034 / ACN14a)</name>
    <dbReference type="NCBI Taxonomy" id="326424"/>
    <lineage>
        <taxon>Bacteria</taxon>
        <taxon>Bacillati</taxon>
        <taxon>Actinomycetota</taxon>
        <taxon>Actinomycetes</taxon>
        <taxon>Frankiales</taxon>
        <taxon>Frankiaceae</taxon>
        <taxon>Frankia</taxon>
    </lineage>
</organism>
<evidence type="ECO:0000313" key="5">
    <source>
        <dbReference type="EMBL" id="CAJ63145.1"/>
    </source>
</evidence>
<reference evidence="5 6" key="1">
    <citation type="journal article" date="2007" name="Genome Res.">
        <title>Genome characteristics of facultatively symbiotic Frankia sp. strains reflect host range and host plant biogeography.</title>
        <authorList>
            <person name="Normand P."/>
            <person name="Lapierre P."/>
            <person name="Tisa L.S."/>
            <person name="Gogarten J.P."/>
            <person name="Alloisio N."/>
            <person name="Bagnarol E."/>
            <person name="Bassi C.A."/>
            <person name="Berry A.M."/>
            <person name="Bickhart D.M."/>
            <person name="Choisne N."/>
            <person name="Couloux A."/>
            <person name="Cournoyer B."/>
            <person name="Cruveiller S."/>
            <person name="Daubin V."/>
            <person name="Demange N."/>
            <person name="Francino M.P."/>
            <person name="Goltsman E."/>
            <person name="Huang Y."/>
            <person name="Kopp O.R."/>
            <person name="Labarre L."/>
            <person name="Lapidus A."/>
            <person name="Lavire C."/>
            <person name="Marechal J."/>
            <person name="Martinez M."/>
            <person name="Mastronunzio J.E."/>
            <person name="Mullin B.C."/>
            <person name="Niemann J."/>
            <person name="Pujic P."/>
            <person name="Rawnsley T."/>
            <person name="Rouy Z."/>
            <person name="Schenowitz C."/>
            <person name="Sellstedt A."/>
            <person name="Tavares F."/>
            <person name="Tomkins J.P."/>
            <person name="Vallenet D."/>
            <person name="Valverde C."/>
            <person name="Wall L.G."/>
            <person name="Wang Y."/>
            <person name="Medigue C."/>
            <person name="Benson D.R."/>
        </authorList>
    </citation>
    <scope>NUCLEOTIDE SEQUENCE [LARGE SCALE GENOMIC DNA]</scope>
    <source>
        <strain evidence="6">DSM 45986 / CECT 9034 / ACN14a</strain>
    </source>
</reference>
<keyword evidence="3" id="KW-1284">Encapsulin nanocompartment</keyword>
<evidence type="ECO:0000256" key="3">
    <source>
        <dbReference type="ARBA" id="ARBA00033787"/>
    </source>
</evidence>
<dbReference type="eggNOG" id="COG1659">
    <property type="taxonomic scope" value="Bacteria"/>
</dbReference>
<dbReference type="InterPro" id="IPR007544">
    <property type="entry name" value="ENCAP"/>
</dbReference>
<proteinExistence type="inferred from homology"/>
<dbReference type="InterPro" id="IPR051429">
    <property type="entry name" value="Encapsulin_nc"/>
</dbReference>
<dbReference type="PIRSF" id="PIRSF019254">
    <property type="entry name" value="CFP29"/>
    <property type="match status" value="1"/>
</dbReference>
<comment type="subcellular location">
    <subcellularLocation>
        <location evidence="1">Encapsulin nanocompartment</location>
    </subcellularLocation>
</comment>
<comment type="similarity">
    <text evidence="2">Belongs to the encapsulin family. Family 1 subfamily.</text>
</comment>